<reference evidence="10 12" key="2">
    <citation type="journal article" date="2018" name="Plant J.">
        <title>The Physcomitrella patens chromosome-scale assembly reveals moss genome structure and evolution.</title>
        <authorList>
            <person name="Lang D."/>
            <person name="Ullrich K.K."/>
            <person name="Murat F."/>
            <person name="Fuchs J."/>
            <person name="Jenkins J."/>
            <person name="Haas F.B."/>
            <person name="Piednoel M."/>
            <person name="Gundlach H."/>
            <person name="Van Bel M."/>
            <person name="Meyberg R."/>
            <person name="Vives C."/>
            <person name="Morata J."/>
            <person name="Symeonidi A."/>
            <person name="Hiss M."/>
            <person name="Muchero W."/>
            <person name="Kamisugi Y."/>
            <person name="Saleh O."/>
            <person name="Blanc G."/>
            <person name="Decker E.L."/>
            <person name="van Gessel N."/>
            <person name="Grimwood J."/>
            <person name="Hayes R.D."/>
            <person name="Graham S.W."/>
            <person name="Gunter L.E."/>
            <person name="McDaniel S.F."/>
            <person name="Hoernstein S.N.W."/>
            <person name="Larsson A."/>
            <person name="Li F.W."/>
            <person name="Perroud P.F."/>
            <person name="Phillips J."/>
            <person name="Ranjan P."/>
            <person name="Rokshar D.S."/>
            <person name="Rothfels C.J."/>
            <person name="Schneider L."/>
            <person name="Shu S."/>
            <person name="Stevenson D.W."/>
            <person name="Thummler F."/>
            <person name="Tillich M."/>
            <person name="Villarreal Aguilar J.C."/>
            <person name="Widiez T."/>
            <person name="Wong G.K."/>
            <person name="Wymore A."/>
            <person name="Zhang Y."/>
            <person name="Zimmer A.D."/>
            <person name="Quatrano R.S."/>
            <person name="Mayer K.F.X."/>
            <person name="Goodstein D."/>
            <person name="Casacuberta J.M."/>
            <person name="Vandepoele K."/>
            <person name="Reski R."/>
            <person name="Cuming A.C."/>
            <person name="Tuskan G.A."/>
            <person name="Maumus F."/>
            <person name="Salse J."/>
            <person name="Schmutz J."/>
            <person name="Rensing S.A."/>
        </authorList>
    </citation>
    <scope>NUCLEOTIDE SEQUENCE [LARGE SCALE GENOMIC DNA]</scope>
    <source>
        <strain evidence="11 12">cv. Gransden 2004</strain>
    </source>
</reference>
<dbReference type="GO" id="GO:0009299">
    <property type="term" value="P:mRNA transcription"/>
    <property type="evidence" value="ECO:0000318"/>
    <property type="project" value="GO_Central"/>
</dbReference>
<dbReference type="OrthoDB" id="1906822at2759"/>
<evidence type="ECO:0000256" key="5">
    <source>
        <dbReference type="ARBA" id="ARBA00023125"/>
    </source>
</evidence>
<dbReference type="PROSITE" id="PS51697">
    <property type="entry name" value="ALOG"/>
    <property type="match status" value="1"/>
</dbReference>
<comment type="subcellular location">
    <subcellularLocation>
        <location evidence="1">Nucleus</location>
    </subcellularLocation>
</comment>
<keyword evidence="12" id="KW-1185">Reference proteome</keyword>
<protein>
    <recommendedName>
        <fullName evidence="9">ALOG domain-containing protein</fullName>
    </recommendedName>
</protein>
<dbReference type="Proteomes" id="UP000006727">
    <property type="component" value="Chromosome 8"/>
</dbReference>
<dbReference type="AlphaFoldDB" id="A0A2K1K6B9"/>
<evidence type="ECO:0000256" key="4">
    <source>
        <dbReference type="ARBA" id="ARBA00023015"/>
    </source>
</evidence>
<dbReference type="Gramene" id="Pp3c8_6310V3.1">
    <property type="protein sequence ID" value="PAC:32963403.CDS.1"/>
    <property type="gene ID" value="Pp3c8_6310"/>
</dbReference>
<keyword evidence="5" id="KW-0238">DNA-binding</keyword>
<dbReference type="PANTHER" id="PTHR31165:SF2">
    <property type="entry name" value="ALOG DOMAIN-CONTAINING PROTEIN"/>
    <property type="match status" value="1"/>
</dbReference>
<dbReference type="Gramene" id="Pp3c8_6310V3.2">
    <property type="protein sequence ID" value="PAC:32963404.CDS.1"/>
    <property type="gene ID" value="Pp3c8_6310"/>
</dbReference>
<dbReference type="EnsemblPlants" id="Pp3c8_6310V3.3">
    <property type="protein sequence ID" value="PAC:32963405.CDS.1"/>
    <property type="gene ID" value="Pp3c8_6310"/>
</dbReference>
<evidence type="ECO:0000313" key="12">
    <source>
        <dbReference type="Proteomes" id="UP000006727"/>
    </source>
</evidence>
<name>A0A2K1K6B9_PHYPA</name>
<evidence type="ECO:0000313" key="10">
    <source>
        <dbReference type="EMBL" id="PNR49324.1"/>
    </source>
</evidence>
<feature type="region of interest" description="Disordered" evidence="8">
    <location>
        <begin position="105"/>
        <end position="124"/>
    </location>
</feature>
<sequence>MTSDFRSSEFINLLNVPTAPGIHPSDHNRFSETMPFQFRPEEQYVYSMHRDTKPATSTRENDFANRIQSFMNGGVALSNNVNRGDAGPSSGFMRSVGPVLDGMASPPTQVDNQHEQNTGAPSRYEAQKRRDWNTFGQYLRNHRPPLPLARCTGAHVLEFMRYLDQFGKTKVHIASCSFFGLPHPPHPCPCPLRQAWGSLDALIGRLRAAFEENGGMPESNPFGARQVRLYLREVREMQAKARGIAYEKKKRKRMPPPSTLGVNGVIANGTSNGVGGVNNGDVHPLRSLQ</sequence>
<reference evidence="10 12" key="1">
    <citation type="journal article" date="2008" name="Science">
        <title>The Physcomitrella genome reveals evolutionary insights into the conquest of land by plants.</title>
        <authorList>
            <person name="Rensing S."/>
            <person name="Lang D."/>
            <person name="Zimmer A."/>
            <person name="Terry A."/>
            <person name="Salamov A."/>
            <person name="Shapiro H."/>
            <person name="Nishiyama T."/>
            <person name="Perroud P.-F."/>
            <person name="Lindquist E."/>
            <person name="Kamisugi Y."/>
            <person name="Tanahashi T."/>
            <person name="Sakakibara K."/>
            <person name="Fujita T."/>
            <person name="Oishi K."/>
            <person name="Shin-I T."/>
            <person name="Kuroki Y."/>
            <person name="Toyoda A."/>
            <person name="Suzuki Y."/>
            <person name="Hashimoto A."/>
            <person name="Yamaguchi K."/>
            <person name="Sugano A."/>
            <person name="Kohara Y."/>
            <person name="Fujiyama A."/>
            <person name="Anterola A."/>
            <person name="Aoki S."/>
            <person name="Ashton N."/>
            <person name="Barbazuk W.B."/>
            <person name="Barker E."/>
            <person name="Bennetzen J."/>
            <person name="Bezanilla M."/>
            <person name="Blankenship R."/>
            <person name="Cho S.H."/>
            <person name="Dutcher S."/>
            <person name="Estelle M."/>
            <person name="Fawcett J.A."/>
            <person name="Gundlach H."/>
            <person name="Hanada K."/>
            <person name="Heyl A."/>
            <person name="Hicks K.A."/>
            <person name="Hugh J."/>
            <person name="Lohr M."/>
            <person name="Mayer K."/>
            <person name="Melkozernov A."/>
            <person name="Murata T."/>
            <person name="Nelson D."/>
            <person name="Pils B."/>
            <person name="Prigge M."/>
            <person name="Reiss B."/>
            <person name="Renner T."/>
            <person name="Rombauts S."/>
            <person name="Rushton P."/>
            <person name="Sanderfoot A."/>
            <person name="Schween G."/>
            <person name="Shiu S.-H."/>
            <person name="Stueber K."/>
            <person name="Theodoulou F.L."/>
            <person name="Tu H."/>
            <person name="Van de Peer Y."/>
            <person name="Verrier P.J."/>
            <person name="Waters E."/>
            <person name="Wood A."/>
            <person name="Yang L."/>
            <person name="Cove D."/>
            <person name="Cuming A."/>
            <person name="Hasebe M."/>
            <person name="Lucas S."/>
            <person name="Mishler D.B."/>
            <person name="Reski R."/>
            <person name="Grigoriev I."/>
            <person name="Quatrano R.S."/>
            <person name="Boore J.L."/>
        </authorList>
    </citation>
    <scope>NUCLEOTIDE SEQUENCE [LARGE SCALE GENOMIC DNA]</scope>
    <source>
        <strain evidence="11 12">cv. Gransden 2004</strain>
    </source>
</reference>
<keyword evidence="4" id="KW-0805">Transcription regulation</keyword>
<dbReference type="Gramene" id="Pp3c8_6310V3.3">
    <property type="protein sequence ID" value="PAC:32963405.CDS.1"/>
    <property type="gene ID" value="Pp3c8_6310"/>
</dbReference>
<dbReference type="GO" id="GO:0009416">
    <property type="term" value="P:response to light stimulus"/>
    <property type="evidence" value="ECO:0000318"/>
    <property type="project" value="GO_Central"/>
</dbReference>
<dbReference type="EMBL" id="ABEU02000008">
    <property type="protein sequence ID" value="PNR49324.1"/>
    <property type="molecule type" value="Genomic_DNA"/>
</dbReference>
<evidence type="ECO:0000256" key="6">
    <source>
        <dbReference type="ARBA" id="ARBA00023163"/>
    </source>
</evidence>
<proteinExistence type="inferred from homology"/>
<feature type="region of interest" description="Disordered" evidence="8">
    <location>
        <begin position="247"/>
        <end position="266"/>
    </location>
</feature>
<evidence type="ECO:0000256" key="7">
    <source>
        <dbReference type="ARBA" id="ARBA00023242"/>
    </source>
</evidence>
<feature type="domain" description="ALOG" evidence="9">
    <location>
        <begin position="123"/>
        <end position="250"/>
    </location>
</feature>
<reference evidence="11" key="3">
    <citation type="submission" date="2020-12" db="UniProtKB">
        <authorList>
            <consortium name="EnsemblPlants"/>
        </authorList>
    </citation>
    <scope>IDENTIFICATION</scope>
</reference>
<keyword evidence="7" id="KW-0539">Nucleus</keyword>
<dbReference type="InterPro" id="IPR006936">
    <property type="entry name" value="ALOG_dom"/>
</dbReference>
<keyword evidence="3" id="KW-0217">Developmental protein</keyword>
<dbReference type="Pfam" id="PF04852">
    <property type="entry name" value="ALOG_dom"/>
    <property type="match status" value="1"/>
</dbReference>
<dbReference type="GO" id="GO:0003677">
    <property type="term" value="F:DNA binding"/>
    <property type="evidence" value="ECO:0007669"/>
    <property type="project" value="UniProtKB-KW"/>
</dbReference>
<dbReference type="InterPro" id="IPR040222">
    <property type="entry name" value="ALOG"/>
</dbReference>
<evidence type="ECO:0000256" key="2">
    <source>
        <dbReference type="ARBA" id="ARBA00010308"/>
    </source>
</evidence>
<gene>
    <name evidence="11" type="primary">LOC112285559</name>
    <name evidence="10" type="ORF">PHYPA_011220</name>
</gene>
<keyword evidence="6" id="KW-0804">Transcription</keyword>
<dbReference type="PANTHER" id="PTHR31165">
    <property type="entry name" value="PROTEIN G1-LIKE2"/>
    <property type="match status" value="1"/>
</dbReference>
<dbReference type="GO" id="GO:0005634">
    <property type="term" value="C:nucleus"/>
    <property type="evidence" value="ECO:0000318"/>
    <property type="project" value="GO_Central"/>
</dbReference>
<accession>A0A2K1K6B9</accession>
<feature type="compositionally biased region" description="Polar residues" evidence="8">
    <location>
        <begin position="106"/>
        <end position="120"/>
    </location>
</feature>
<dbReference type="KEGG" id="ppp:112285559"/>
<dbReference type="GeneID" id="112285559"/>
<evidence type="ECO:0000256" key="8">
    <source>
        <dbReference type="SAM" id="MobiDB-lite"/>
    </source>
</evidence>
<evidence type="ECO:0000256" key="1">
    <source>
        <dbReference type="ARBA" id="ARBA00004123"/>
    </source>
</evidence>
<organism evidence="10">
    <name type="scientific">Physcomitrium patens</name>
    <name type="common">Spreading-leaved earth moss</name>
    <name type="synonym">Physcomitrella patens</name>
    <dbReference type="NCBI Taxonomy" id="3218"/>
    <lineage>
        <taxon>Eukaryota</taxon>
        <taxon>Viridiplantae</taxon>
        <taxon>Streptophyta</taxon>
        <taxon>Embryophyta</taxon>
        <taxon>Bryophyta</taxon>
        <taxon>Bryophytina</taxon>
        <taxon>Bryopsida</taxon>
        <taxon>Funariidae</taxon>
        <taxon>Funariales</taxon>
        <taxon>Funariaceae</taxon>
        <taxon>Physcomitrium</taxon>
    </lineage>
</organism>
<evidence type="ECO:0000313" key="11">
    <source>
        <dbReference type="EnsemblPlants" id="PAC:32963403.CDS.1"/>
    </source>
</evidence>
<dbReference type="RefSeq" id="XP_024382241.1">
    <property type="nucleotide sequence ID" value="XM_024526473.2"/>
</dbReference>
<evidence type="ECO:0000259" key="9">
    <source>
        <dbReference type="PROSITE" id="PS51697"/>
    </source>
</evidence>
<comment type="similarity">
    <text evidence="2">Belongs to the plant homeotic and developmental regulators ALOG protein family.</text>
</comment>
<evidence type="ECO:0000256" key="3">
    <source>
        <dbReference type="ARBA" id="ARBA00022473"/>
    </source>
</evidence>
<dbReference type="EnsemblPlants" id="Pp3c8_6310V3.1">
    <property type="protein sequence ID" value="PAC:32963403.CDS.1"/>
    <property type="gene ID" value="Pp3c8_6310"/>
</dbReference>
<dbReference type="PaxDb" id="3218-PP1S8_54V6.1"/>
<dbReference type="EnsemblPlants" id="Pp3c8_6310V3.2">
    <property type="protein sequence ID" value="PAC:32963404.CDS.1"/>
    <property type="gene ID" value="Pp3c8_6310"/>
</dbReference>
<dbReference type="FunCoup" id="A0A2K1K6B9">
    <property type="interactions" value="9"/>
</dbReference>